<dbReference type="EMBL" id="HBGA01010425">
    <property type="protein sequence ID" value="CAD8992899.1"/>
    <property type="molecule type" value="Transcribed_RNA"/>
</dbReference>
<reference evidence="2" key="1">
    <citation type="submission" date="2021-01" db="EMBL/GenBank/DDBJ databases">
        <authorList>
            <person name="Corre E."/>
            <person name="Pelletier E."/>
            <person name="Niang G."/>
            <person name="Scheremetjew M."/>
            <person name="Finn R."/>
            <person name="Kale V."/>
            <person name="Holt S."/>
            <person name="Cochrane G."/>
            <person name="Meng A."/>
            <person name="Brown T."/>
            <person name="Cohen L."/>
        </authorList>
    </citation>
    <scope>NUCLEOTIDE SEQUENCE</scope>
    <source>
        <strain evidence="2">NIES-381</strain>
    </source>
</reference>
<sequence length="105" mass="11039">MVYFGQRETPHGVYHGRCLAILNGFPHRHPNPNLYSPPGPTWAPDRDATAAQGQWASVQGANPPLPGPGCPSAKVGPPPRIGHTELCGQGSPQTPSSPPQFWGGA</sequence>
<feature type="region of interest" description="Disordered" evidence="1">
    <location>
        <begin position="29"/>
        <end position="105"/>
    </location>
</feature>
<name>A0A7S1HVV1_9EUGL</name>
<protein>
    <submittedName>
        <fullName evidence="2">Uncharacterized protein</fullName>
    </submittedName>
</protein>
<feature type="compositionally biased region" description="Polar residues" evidence="1">
    <location>
        <begin position="51"/>
        <end position="60"/>
    </location>
</feature>
<dbReference type="AlphaFoldDB" id="A0A7S1HVV1"/>
<evidence type="ECO:0000256" key="1">
    <source>
        <dbReference type="SAM" id="MobiDB-lite"/>
    </source>
</evidence>
<organism evidence="2">
    <name type="scientific">Eutreptiella gymnastica</name>
    <dbReference type="NCBI Taxonomy" id="73025"/>
    <lineage>
        <taxon>Eukaryota</taxon>
        <taxon>Discoba</taxon>
        <taxon>Euglenozoa</taxon>
        <taxon>Euglenida</taxon>
        <taxon>Spirocuta</taxon>
        <taxon>Euglenophyceae</taxon>
        <taxon>Eutreptiales</taxon>
        <taxon>Eutreptiaceae</taxon>
        <taxon>Eutreptiella</taxon>
    </lineage>
</organism>
<gene>
    <name evidence="2" type="ORF">EGYM00392_LOCUS3946</name>
</gene>
<accession>A0A7S1HVV1</accession>
<evidence type="ECO:0000313" key="2">
    <source>
        <dbReference type="EMBL" id="CAD8992899.1"/>
    </source>
</evidence>
<proteinExistence type="predicted"/>